<dbReference type="NCBIfam" id="TIGR02937">
    <property type="entry name" value="sigma70-ECF"/>
    <property type="match status" value="1"/>
</dbReference>
<name>A0A2P2E2D4_9LEPT</name>
<protein>
    <submittedName>
        <fullName evidence="7">Sigma-70, region 4</fullName>
    </submittedName>
</protein>
<keyword evidence="2" id="KW-0805">Transcription regulation</keyword>
<dbReference type="Pfam" id="PF08281">
    <property type="entry name" value="Sigma70_r4_2"/>
    <property type="match status" value="1"/>
</dbReference>
<sequence>MNDQELARTIEETKETVLRAIHKNLPADLFALVEDVFQETYLRLYLHFSEKEVILGEGLHKWLYVVARNECRRAWRDNRKAGGLPFTGDLENIESPFTYVGEEINREEKDAIWIRERVNELPEPFRQTTIFRLAGLKVQSIAEKLGVSTGTVKSRLARGREMLAKLINKNKKERELDL</sequence>
<dbReference type="AlphaFoldDB" id="A0A2P2E2D4"/>
<keyword evidence="4" id="KW-0804">Transcription</keyword>
<keyword evidence="3" id="KW-0731">Sigma factor</keyword>
<evidence type="ECO:0000259" key="5">
    <source>
        <dbReference type="Pfam" id="PF04542"/>
    </source>
</evidence>
<dbReference type="Proteomes" id="UP000245133">
    <property type="component" value="Unassembled WGS sequence"/>
</dbReference>
<dbReference type="InterPro" id="IPR039425">
    <property type="entry name" value="RNA_pol_sigma-70-like"/>
</dbReference>
<evidence type="ECO:0000256" key="3">
    <source>
        <dbReference type="ARBA" id="ARBA00023082"/>
    </source>
</evidence>
<dbReference type="InterPro" id="IPR007627">
    <property type="entry name" value="RNA_pol_sigma70_r2"/>
</dbReference>
<dbReference type="Pfam" id="PF04542">
    <property type="entry name" value="Sigma70_r2"/>
    <property type="match status" value="1"/>
</dbReference>
<dbReference type="GO" id="GO:0006352">
    <property type="term" value="P:DNA-templated transcription initiation"/>
    <property type="evidence" value="ECO:0007669"/>
    <property type="project" value="InterPro"/>
</dbReference>
<evidence type="ECO:0000256" key="4">
    <source>
        <dbReference type="ARBA" id="ARBA00023163"/>
    </source>
</evidence>
<dbReference type="PANTHER" id="PTHR43133">
    <property type="entry name" value="RNA POLYMERASE ECF-TYPE SIGMA FACTO"/>
    <property type="match status" value="1"/>
</dbReference>
<evidence type="ECO:0000256" key="1">
    <source>
        <dbReference type="ARBA" id="ARBA00010641"/>
    </source>
</evidence>
<dbReference type="GO" id="GO:0016987">
    <property type="term" value="F:sigma factor activity"/>
    <property type="evidence" value="ECO:0007669"/>
    <property type="project" value="UniProtKB-KW"/>
</dbReference>
<dbReference type="InterPro" id="IPR013325">
    <property type="entry name" value="RNA_pol_sigma_r2"/>
</dbReference>
<dbReference type="GO" id="GO:0003677">
    <property type="term" value="F:DNA binding"/>
    <property type="evidence" value="ECO:0007669"/>
    <property type="project" value="InterPro"/>
</dbReference>
<dbReference type="InterPro" id="IPR013324">
    <property type="entry name" value="RNA_pol_sigma_r3/r4-like"/>
</dbReference>
<reference evidence="7 8" key="1">
    <citation type="submission" date="2018-02" db="EMBL/GenBank/DDBJ databases">
        <title>Novel Leptospira species isolated from soil and water in Japan.</title>
        <authorList>
            <person name="Nakao R."/>
            <person name="Masuzawa T."/>
        </authorList>
    </citation>
    <scope>NUCLEOTIDE SEQUENCE [LARGE SCALE GENOMIC DNA]</scope>
    <source>
        <strain evidence="7 8">YH101</strain>
    </source>
</reference>
<dbReference type="InterPro" id="IPR014284">
    <property type="entry name" value="RNA_pol_sigma-70_dom"/>
</dbReference>
<dbReference type="InterPro" id="IPR036388">
    <property type="entry name" value="WH-like_DNA-bd_sf"/>
</dbReference>
<keyword evidence="8" id="KW-1185">Reference proteome</keyword>
<dbReference type="SUPFAM" id="SSF88659">
    <property type="entry name" value="Sigma3 and sigma4 domains of RNA polymerase sigma factors"/>
    <property type="match status" value="1"/>
</dbReference>
<dbReference type="EMBL" id="BFBB01000008">
    <property type="protein sequence ID" value="GBF51073.1"/>
    <property type="molecule type" value="Genomic_DNA"/>
</dbReference>
<dbReference type="Gene3D" id="1.10.10.10">
    <property type="entry name" value="Winged helix-like DNA-binding domain superfamily/Winged helix DNA-binding domain"/>
    <property type="match status" value="1"/>
</dbReference>
<feature type="domain" description="RNA polymerase sigma factor 70 region 4 type 2" evidence="6">
    <location>
        <begin position="113"/>
        <end position="163"/>
    </location>
</feature>
<proteinExistence type="inferred from homology"/>
<gene>
    <name evidence="7" type="ORF">LPTSP4_26040</name>
</gene>
<evidence type="ECO:0000313" key="8">
    <source>
        <dbReference type="Proteomes" id="UP000245133"/>
    </source>
</evidence>
<evidence type="ECO:0000256" key="2">
    <source>
        <dbReference type="ARBA" id="ARBA00023015"/>
    </source>
</evidence>
<dbReference type="RefSeq" id="WP_108977394.1">
    <property type="nucleotide sequence ID" value="NZ_BFBB01000008.1"/>
</dbReference>
<evidence type="ECO:0000259" key="6">
    <source>
        <dbReference type="Pfam" id="PF08281"/>
    </source>
</evidence>
<evidence type="ECO:0000313" key="7">
    <source>
        <dbReference type="EMBL" id="GBF51073.1"/>
    </source>
</evidence>
<comment type="caution">
    <text evidence="7">The sequence shown here is derived from an EMBL/GenBank/DDBJ whole genome shotgun (WGS) entry which is preliminary data.</text>
</comment>
<dbReference type="SUPFAM" id="SSF88946">
    <property type="entry name" value="Sigma2 domain of RNA polymerase sigma factors"/>
    <property type="match status" value="1"/>
</dbReference>
<dbReference type="InterPro" id="IPR013249">
    <property type="entry name" value="RNA_pol_sigma70_r4_t2"/>
</dbReference>
<comment type="similarity">
    <text evidence="1">Belongs to the sigma-70 factor family. ECF subfamily.</text>
</comment>
<organism evidence="7 8">
    <name type="scientific">Leptospira ryugenii</name>
    <dbReference type="NCBI Taxonomy" id="1917863"/>
    <lineage>
        <taxon>Bacteria</taxon>
        <taxon>Pseudomonadati</taxon>
        <taxon>Spirochaetota</taxon>
        <taxon>Spirochaetia</taxon>
        <taxon>Leptospirales</taxon>
        <taxon>Leptospiraceae</taxon>
        <taxon>Leptospira</taxon>
    </lineage>
</organism>
<accession>A0A2P2E2D4</accession>
<feature type="domain" description="RNA polymerase sigma-70 region 2" evidence="5">
    <location>
        <begin position="31"/>
        <end position="80"/>
    </location>
</feature>
<dbReference type="Gene3D" id="1.10.1740.10">
    <property type="match status" value="1"/>
</dbReference>
<dbReference type="OrthoDB" id="9795666at2"/>
<dbReference type="PANTHER" id="PTHR43133:SF51">
    <property type="entry name" value="RNA POLYMERASE SIGMA FACTOR"/>
    <property type="match status" value="1"/>
</dbReference>